<accession>A0A177TFX3</accession>
<name>A0A177TFX3_9BASI</name>
<proteinExistence type="predicted"/>
<keyword evidence="2" id="KW-1133">Transmembrane helix</keyword>
<evidence type="ECO:0000256" key="1">
    <source>
        <dbReference type="SAM" id="MobiDB-lite"/>
    </source>
</evidence>
<evidence type="ECO:0000313" key="3">
    <source>
        <dbReference type="EMBL" id="KAE8259390.1"/>
    </source>
</evidence>
<dbReference type="AlphaFoldDB" id="A0A177TFX3"/>
<feature type="transmembrane region" description="Helical" evidence="2">
    <location>
        <begin position="120"/>
        <end position="138"/>
    </location>
</feature>
<feature type="transmembrane region" description="Helical" evidence="2">
    <location>
        <begin position="177"/>
        <end position="196"/>
    </location>
</feature>
<feature type="transmembrane region" description="Helical" evidence="2">
    <location>
        <begin position="217"/>
        <end position="234"/>
    </location>
</feature>
<feature type="region of interest" description="Disordered" evidence="1">
    <location>
        <begin position="287"/>
        <end position="335"/>
    </location>
</feature>
<feature type="transmembrane region" description="Helical" evidence="2">
    <location>
        <begin position="249"/>
        <end position="269"/>
    </location>
</feature>
<feature type="transmembrane region" description="Helical" evidence="2">
    <location>
        <begin position="42"/>
        <end position="67"/>
    </location>
</feature>
<feature type="transmembrane region" description="Helical" evidence="2">
    <location>
        <begin position="147"/>
        <end position="165"/>
    </location>
</feature>
<evidence type="ECO:0000313" key="4">
    <source>
        <dbReference type="Proteomes" id="UP000077521"/>
    </source>
</evidence>
<organism evidence="3 4">
    <name type="scientific">Tilletia indica</name>
    <dbReference type="NCBI Taxonomy" id="43049"/>
    <lineage>
        <taxon>Eukaryota</taxon>
        <taxon>Fungi</taxon>
        <taxon>Dikarya</taxon>
        <taxon>Basidiomycota</taxon>
        <taxon>Ustilaginomycotina</taxon>
        <taxon>Exobasidiomycetes</taxon>
        <taxon>Tilletiales</taxon>
        <taxon>Tilletiaceae</taxon>
        <taxon>Tilletia</taxon>
    </lineage>
</organism>
<feature type="transmembrane region" description="Helical" evidence="2">
    <location>
        <begin position="88"/>
        <end position="114"/>
    </location>
</feature>
<dbReference type="EMBL" id="LWDF02000038">
    <property type="protein sequence ID" value="KAE8259390.1"/>
    <property type="molecule type" value="Genomic_DNA"/>
</dbReference>
<feature type="compositionally biased region" description="Low complexity" evidence="1">
    <location>
        <begin position="326"/>
        <end position="335"/>
    </location>
</feature>
<reference evidence="3" key="2">
    <citation type="journal article" date="2019" name="IMA Fungus">
        <title>Genome sequencing and comparison of five Tilletia species to identify candidate genes for the detection of regulated species infecting wheat.</title>
        <authorList>
            <person name="Nguyen H.D.T."/>
            <person name="Sultana T."/>
            <person name="Kesanakurti P."/>
            <person name="Hambleton S."/>
        </authorList>
    </citation>
    <scope>NUCLEOTIDE SEQUENCE</scope>
    <source>
        <strain evidence="3">DAOMC 236416</strain>
    </source>
</reference>
<keyword evidence="2" id="KW-0812">Transmembrane</keyword>
<keyword evidence="2" id="KW-0472">Membrane</keyword>
<keyword evidence="4" id="KW-1185">Reference proteome</keyword>
<dbReference type="Proteomes" id="UP000077521">
    <property type="component" value="Unassembled WGS sequence"/>
</dbReference>
<comment type="caution">
    <text evidence="3">The sequence shown here is derived from an EMBL/GenBank/DDBJ whole genome shotgun (WGS) entry which is preliminary data.</text>
</comment>
<sequence>MPDATSFNNLIHAHPIYASMDAGTVERLSSMLDEKVLPLTPYFYHSATFILFVLLWATTLGISQALARVFGARYSKLNFDQRRTTDIYVLNVILTTVAAGLQFAALSAFSMRFYSHHFNLLRLASMLVSANYCFELIYRPRMRLPMIAHHLLTLFLAMLSLSTLYETKDPSIMLSGNMLMFLATLEQPTFLALFFYRLRFPRNFVKTWLQVSSFQTIITKSLAALGAVICWLQWQDKDRSGTATAYDVLFWTSICGLYVTQWYGAIVTWRISKTITERYVEHSTKSSTKQEAEEIDLPDIEVLNASSPGSPEESIDPYTSRRPSHSSRSSFNVKS</sequence>
<reference evidence="3" key="1">
    <citation type="submission" date="2016-04" db="EMBL/GenBank/DDBJ databases">
        <authorList>
            <person name="Nguyen H.D."/>
            <person name="Samba Siva P."/>
            <person name="Cullis J."/>
            <person name="Levesque C.A."/>
            <person name="Hambleton S."/>
        </authorList>
    </citation>
    <scope>NUCLEOTIDE SEQUENCE</scope>
    <source>
        <strain evidence="3">DAOMC 236416</strain>
    </source>
</reference>
<protein>
    <recommendedName>
        <fullName evidence="5">TLC domain-containing protein</fullName>
    </recommendedName>
</protein>
<evidence type="ECO:0008006" key="5">
    <source>
        <dbReference type="Google" id="ProtNLM"/>
    </source>
</evidence>
<evidence type="ECO:0000256" key="2">
    <source>
        <dbReference type="SAM" id="Phobius"/>
    </source>
</evidence>
<gene>
    <name evidence="3" type="ORF">A4X13_0g1049</name>
</gene>